<protein>
    <submittedName>
        <fullName evidence="1">Fimbrillin family protein</fullName>
    </submittedName>
</protein>
<dbReference type="AlphaFoldDB" id="A0A9D5SB32"/>
<dbReference type="EMBL" id="SUYC01000004">
    <property type="protein sequence ID" value="MBE6270275.1"/>
    <property type="molecule type" value="Genomic_DNA"/>
</dbReference>
<reference evidence="1" key="1">
    <citation type="submission" date="2019-04" db="EMBL/GenBank/DDBJ databases">
        <title>Evolution of Biomass-Degrading Anaerobic Consortia Revealed by Metagenomics.</title>
        <authorList>
            <person name="Peng X."/>
        </authorList>
    </citation>
    <scope>NUCLEOTIDE SEQUENCE</scope>
    <source>
        <strain evidence="1">SIG140</strain>
    </source>
</reference>
<dbReference type="CDD" id="cd13120">
    <property type="entry name" value="BF2867_like_N"/>
    <property type="match status" value="1"/>
</dbReference>
<dbReference type="Proteomes" id="UP000806522">
    <property type="component" value="Unassembled WGS sequence"/>
</dbReference>
<evidence type="ECO:0000313" key="2">
    <source>
        <dbReference type="Proteomes" id="UP000806522"/>
    </source>
</evidence>
<accession>A0A9D5SB32</accession>
<gene>
    <name evidence="1" type="ORF">E7101_04920</name>
</gene>
<organism evidence="1 2">
    <name type="scientific">Xylanibacter ruminicola</name>
    <name type="common">Prevotella ruminicola</name>
    <dbReference type="NCBI Taxonomy" id="839"/>
    <lineage>
        <taxon>Bacteria</taxon>
        <taxon>Pseudomonadati</taxon>
        <taxon>Bacteroidota</taxon>
        <taxon>Bacteroidia</taxon>
        <taxon>Bacteroidales</taxon>
        <taxon>Prevotellaceae</taxon>
        <taxon>Xylanibacter</taxon>
    </lineage>
</organism>
<evidence type="ECO:0000313" key="1">
    <source>
        <dbReference type="EMBL" id="MBE6270275.1"/>
    </source>
</evidence>
<comment type="caution">
    <text evidence="1">The sequence shown here is derived from an EMBL/GenBank/DDBJ whole genome shotgun (WGS) entry which is preliminary data.</text>
</comment>
<sequence length="711" mass="75792">MRKVYLIAAAVTMFAACSSNDKLDVGAEPQQPVAGAEVPVGFDAYTQRGLTRAGVVDVTNDAAIQAAWDGATNFGGFGVFAYYTDNNEYDQLATPNFMYNQHVTYSTDHWTYEPVKYWPNEYGTSAISDDADKVSFFAYAPYVKVVAASGKLEAENAGGADATYGITGMTRNTASGDPVIKYIGSFDSNKSVDLCWGVCNTTSWPRVNDGNHPQSFVSGLPWLNVERPQEAVQIGSTSTQNVKFQFMHALAKLKFTVNAFVDGTDATNALAAGTKIWIRSIRFTGFAMKGALNLNNETPNQPYWLNYNGIGDLESDGEVIVYDGRKDGKEGVNGSEASNEKSLGLNKQFVETEASFNAGAWATTGDHYEGVTNAERSLFDGTGVFYAIPTDDNLEIEIVYDVETIDGNLGTKLADNATAGSSIENRISKKISFGGTNSKLEAGKGYVINLHLGMNDVNFDAAVANWEDVTPSEVDLPANVPFYAAAAAGTGTATIPFDATSIKFGINNLNGGEAIAETVGANKWNDATNSATVTAATALATWDVTNNNANASGYCVQTLTTTENPSTSNRTQVWTWQGSQSAYKVEMTFTQLAHPIELQAPAVKTHGTTAQLVGGFTNAYGFFCKGLADDCAVLAEATNGNPEAAVPANGIVVYRNGTKLTLKDTPAAAGDYSFTDLGLITFQEATQTGDLIKVVLKTGDAAVETVSWIVE</sequence>
<dbReference type="PROSITE" id="PS51257">
    <property type="entry name" value="PROKAR_LIPOPROTEIN"/>
    <property type="match status" value="1"/>
</dbReference>
<proteinExistence type="predicted"/>
<name>A0A9D5SB32_XYLRU</name>